<dbReference type="InterPro" id="IPR042271">
    <property type="entry name" value="Zinicin_2_N"/>
</dbReference>
<keyword evidence="1" id="KW-0645">Protease</keyword>
<dbReference type="SUPFAM" id="SSF55486">
    <property type="entry name" value="Metalloproteases ('zincins'), catalytic domain"/>
    <property type="match status" value="1"/>
</dbReference>
<dbReference type="GO" id="GO:0008237">
    <property type="term" value="F:metallopeptidase activity"/>
    <property type="evidence" value="ECO:0007669"/>
    <property type="project" value="UniProtKB-KW"/>
</dbReference>
<dbReference type="Proteomes" id="UP001500618">
    <property type="component" value="Unassembled WGS sequence"/>
</dbReference>
<keyword evidence="1" id="KW-0378">Hydrolase</keyword>
<dbReference type="NCBIfam" id="TIGR03624">
    <property type="entry name" value="putative hydrolase"/>
    <property type="match status" value="1"/>
</dbReference>
<proteinExistence type="predicted"/>
<dbReference type="InterPro" id="IPR022454">
    <property type="entry name" value="CHP03883_F420-assoc"/>
</dbReference>
<organism evidence="1 2">
    <name type="scientific">Fodinicola feengrottensis</name>
    <dbReference type="NCBI Taxonomy" id="435914"/>
    <lineage>
        <taxon>Bacteria</taxon>
        <taxon>Bacillati</taxon>
        <taxon>Actinomycetota</taxon>
        <taxon>Actinomycetes</taxon>
        <taxon>Mycobacteriales</taxon>
        <taxon>Fodinicola</taxon>
    </lineage>
</organism>
<name>A0ABN2IH68_9ACTN</name>
<dbReference type="NCBIfam" id="TIGR03883">
    <property type="entry name" value="DUF2342_F420"/>
    <property type="match status" value="1"/>
</dbReference>
<comment type="caution">
    <text evidence="1">The sequence shown here is derived from an EMBL/GenBank/DDBJ whole genome shotgun (WGS) entry which is preliminary data.</text>
</comment>
<accession>A0ABN2IH68</accession>
<dbReference type="PANTHER" id="PTHR39420:SF1">
    <property type="entry name" value="HYDROLASE"/>
    <property type="match status" value="1"/>
</dbReference>
<evidence type="ECO:0000313" key="2">
    <source>
        <dbReference type="Proteomes" id="UP001500618"/>
    </source>
</evidence>
<dbReference type="Pfam" id="PF10103">
    <property type="entry name" value="Zincin_2"/>
    <property type="match status" value="1"/>
</dbReference>
<keyword evidence="2" id="KW-1185">Reference proteome</keyword>
<reference evidence="1 2" key="1">
    <citation type="journal article" date="2019" name="Int. J. Syst. Evol. Microbiol.">
        <title>The Global Catalogue of Microorganisms (GCM) 10K type strain sequencing project: providing services to taxonomists for standard genome sequencing and annotation.</title>
        <authorList>
            <consortium name="The Broad Institute Genomics Platform"/>
            <consortium name="The Broad Institute Genome Sequencing Center for Infectious Disease"/>
            <person name="Wu L."/>
            <person name="Ma J."/>
        </authorList>
    </citation>
    <scope>NUCLEOTIDE SEQUENCE [LARGE SCALE GENOMIC DNA]</scope>
    <source>
        <strain evidence="1 2">JCM 14718</strain>
    </source>
</reference>
<evidence type="ECO:0000313" key="1">
    <source>
        <dbReference type="EMBL" id="GAA1705035.1"/>
    </source>
</evidence>
<sequence length="353" mass="38408">MPEIVDWDLAALTAARLARPGPSVTFSEAAGVVSELRRLTEEAAEHVAAFTEMPPVVEAAPVQVVDRGDWAKANIAGLRKVTGPLASRMQAVQANPVLRTVGPKVTGAQAGTVLAYMSGKVLGQYEVFSGGVGTLLLVAPNIVEVERKLNADPRDFRMWVCLHEVTHRTQFTAVPWMREHFFAEVNAFIDASELDPEAVADRVRRAVSTLSDVVNDPQSRSNLLDIVQTPAQREIIDRLTALMTLVEGHAEYVMDGVGPEVVPTVAEIRSAFNARRASANPVEKLVRRLLGVEAKLRQYAEGRKFVAAIVDEVGMAGFNKIWTSPETLPLTSELTDPHAWVTRVHGRPAATAE</sequence>
<protein>
    <submittedName>
        <fullName evidence="1">Zinc-dependent metalloprotease</fullName>
    </submittedName>
</protein>
<dbReference type="PANTHER" id="PTHR39420">
    <property type="match status" value="1"/>
</dbReference>
<dbReference type="EMBL" id="BAAANY010000030">
    <property type="protein sequence ID" value="GAA1705035.1"/>
    <property type="molecule type" value="Genomic_DNA"/>
</dbReference>
<dbReference type="RefSeq" id="WP_344313868.1">
    <property type="nucleotide sequence ID" value="NZ_BAAANY010000030.1"/>
</dbReference>
<dbReference type="InterPro" id="IPR018766">
    <property type="entry name" value="Zinicin_2"/>
</dbReference>
<gene>
    <name evidence="1" type="ORF">GCM10009765_62770</name>
</gene>
<dbReference type="Gene3D" id="1.20.150.30">
    <property type="entry name" value="Zincin-like metallopeptidase, N-terminal domain"/>
    <property type="match status" value="1"/>
</dbReference>
<keyword evidence="1" id="KW-0482">Metalloprotease</keyword>